<dbReference type="GO" id="GO:0006424">
    <property type="term" value="P:glutamyl-tRNA aminoacylation"/>
    <property type="evidence" value="ECO:0007669"/>
    <property type="project" value="InterPro"/>
</dbReference>
<evidence type="ECO:0000259" key="9">
    <source>
        <dbReference type="Pfam" id="PF00749"/>
    </source>
</evidence>
<evidence type="ECO:0000256" key="3">
    <source>
        <dbReference type="ARBA" id="ARBA00022741"/>
    </source>
</evidence>
<reference evidence="10 11" key="1">
    <citation type="journal article" date="2015" name="Nature">
        <title>rRNA introns, odd ribosomes, and small enigmatic genomes across a large radiation of phyla.</title>
        <authorList>
            <person name="Brown C.T."/>
            <person name="Hug L.A."/>
            <person name="Thomas B.C."/>
            <person name="Sharon I."/>
            <person name="Castelle C.J."/>
            <person name="Singh A."/>
            <person name="Wilkins M.J."/>
            <person name="Williams K.H."/>
            <person name="Banfield J.F."/>
        </authorList>
    </citation>
    <scope>NUCLEOTIDE SEQUENCE [LARGE SCALE GENOMIC DNA]</scope>
</reference>
<keyword evidence="6 8" id="KW-0030">Aminoacyl-tRNA synthetase</keyword>
<dbReference type="PROSITE" id="PS00178">
    <property type="entry name" value="AA_TRNA_LIGASE_I"/>
    <property type="match status" value="1"/>
</dbReference>
<evidence type="ECO:0000256" key="1">
    <source>
        <dbReference type="ARBA" id="ARBA00012835"/>
    </source>
</evidence>
<evidence type="ECO:0000256" key="2">
    <source>
        <dbReference type="ARBA" id="ARBA00022598"/>
    </source>
</evidence>
<evidence type="ECO:0000256" key="5">
    <source>
        <dbReference type="ARBA" id="ARBA00022917"/>
    </source>
</evidence>
<dbReference type="SUPFAM" id="SSF52374">
    <property type="entry name" value="Nucleotidylyl transferase"/>
    <property type="match status" value="1"/>
</dbReference>
<sequence length="271" mass="30631">MTKQAVRVRFAPSPTGYLHVGGLRTALYNFLFARKHNGIFILRIEDTDQTRKVEGALEHLIRTLGAVGLSWDEGPHLSGDTITEHGDFGPYIQSARTSIYRQYAEKLIESGSAYYCFCAAERLDSLRKRQQLNKLPTIYDRFCATQGDAYVAEKLASGAPHVIRLKMLQTGVTVFEDIVRGRVEFENKLIDDQVLLKSDGFPTYHLANVVDDHLMEISHVIRAEEWISSTPKHLTLYQALGWKPPEYAHVPLLFNPDKSKLSKRQGDVAAE</sequence>
<dbReference type="InterPro" id="IPR001412">
    <property type="entry name" value="aa-tRNA-synth_I_CS"/>
</dbReference>
<evidence type="ECO:0000256" key="8">
    <source>
        <dbReference type="RuleBase" id="RU363037"/>
    </source>
</evidence>
<evidence type="ECO:0000256" key="7">
    <source>
        <dbReference type="ARBA" id="ARBA00030865"/>
    </source>
</evidence>
<dbReference type="InterPro" id="IPR000924">
    <property type="entry name" value="Glu/Gln-tRNA-synth"/>
</dbReference>
<evidence type="ECO:0000313" key="11">
    <source>
        <dbReference type="Proteomes" id="UP000034911"/>
    </source>
</evidence>
<keyword evidence="2 8" id="KW-0436">Ligase</keyword>
<proteinExistence type="inferred from homology"/>
<gene>
    <name evidence="10" type="ORF">UX20_C0006G0028</name>
</gene>
<dbReference type="InterPro" id="IPR033910">
    <property type="entry name" value="GluRS_core"/>
</dbReference>
<feature type="non-terminal residue" evidence="10">
    <location>
        <position position="271"/>
    </location>
</feature>
<dbReference type="PANTHER" id="PTHR43311">
    <property type="entry name" value="GLUTAMATE--TRNA LIGASE"/>
    <property type="match status" value="1"/>
</dbReference>
<evidence type="ECO:0000256" key="6">
    <source>
        <dbReference type="ARBA" id="ARBA00023146"/>
    </source>
</evidence>
<dbReference type="NCBIfam" id="TIGR00464">
    <property type="entry name" value="gltX_bact"/>
    <property type="match status" value="1"/>
</dbReference>
<name>A0A0G1N0K1_9BACT</name>
<keyword evidence="4 8" id="KW-0067">ATP-binding</keyword>
<dbReference type="PANTHER" id="PTHR43311:SF2">
    <property type="entry name" value="GLUTAMATE--TRNA LIGASE, MITOCHONDRIAL-RELATED"/>
    <property type="match status" value="1"/>
</dbReference>
<dbReference type="Pfam" id="PF00749">
    <property type="entry name" value="tRNA-synt_1c"/>
    <property type="match status" value="1"/>
</dbReference>
<dbReference type="Gene3D" id="3.40.50.620">
    <property type="entry name" value="HUPs"/>
    <property type="match status" value="1"/>
</dbReference>
<protein>
    <recommendedName>
        <fullName evidence="1">glutamate--tRNA ligase</fullName>
        <ecNumber evidence="1">6.1.1.17</ecNumber>
    </recommendedName>
    <alternativeName>
        <fullName evidence="7">Glutamyl-tRNA synthetase</fullName>
    </alternativeName>
</protein>
<dbReference type="PRINTS" id="PR00987">
    <property type="entry name" value="TRNASYNTHGLU"/>
</dbReference>
<dbReference type="AlphaFoldDB" id="A0A0G1N0K1"/>
<dbReference type="FunFam" id="3.40.50.620:FF:000045">
    <property type="entry name" value="Glutamate--tRNA ligase, mitochondrial"/>
    <property type="match status" value="1"/>
</dbReference>
<comment type="similarity">
    <text evidence="8">Belongs to the class-I aminoacyl-tRNA synthetase family.</text>
</comment>
<dbReference type="InterPro" id="IPR020058">
    <property type="entry name" value="Glu/Gln-tRNA-synth_Ib_cat-dom"/>
</dbReference>
<dbReference type="GO" id="GO:0005524">
    <property type="term" value="F:ATP binding"/>
    <property type="evidence" value="ECO:0007669"/>
    <property type="project" value="UniProtKB-KW"/>
</dbReference>
<dbReference type="InterPro" id="IPR004527">
    <property type="entry name" value="Glu-tRNA-ligase_bac/mito"/>
</dbReference>
<dbReference type="InterPro" id="IPR049940">
    <property type="entry name" value="GluQ/Sye"/>
</dbReference>
<comment type="caution">
    <text evidence="10">The sequence shown here is derived from an EMBL/GenBank/DDBJ whole genome shotgun (WGS) entry which is preliminary data.</text>
</comment>
<dbReference type="GO" id="GO:0004818">
    <property type="term" value="F:glutamate-tRNA ligase activity"/>
    <property type="evidence" value="ECO:0007669"/>
    <property type="project" value="UniProtKB-EC"/>
</dbReference>
<accession>A0A0G1N0K1</accession>
<dbReference type="STRING" id="1619050.UX20_C0006G0028"/>
<keyword evidence="3 8" id="KW-0547">Nucleotide-binding</keyword>
<dbReference type="Proteomes" id="UP000034911">
    <property type="component" value="Unassembled WGS sequence"/>
</dbReference>
<feature type="domain" description="Glutamyl/glutaminyl-tRNA synthetase class Ib catalytic" evidence="9">
    <location>
        <begin position="6"/>
        <end position="268"/>
    </location>
</feature>
<evidence type="ECO:0000256" key="4">
    <source>
        <dbReference type="ARBA" id="ARBA00022840"/>
    </source>
</evidence>
<dbReference type="EC" id="6.1.1.17" evidence="1"/>
<dbReference type="InterPro" id="IPR014729">
    <property type="entry name" value="Rossmann-like_a/b/a_fold"/>
</dbReference>
<evidence type="ECO:0000313" key="10">
    <source>
        <dbReference type="EMBL" id="KKU14126.1"/>
    </source>
</evidence>
<organism evidence="10 11">
    <name type="scientific">Candidatus Magasanikbacteria bacterium GW2011_GWC2_45_8</name>
    <dbReference type="NCBI Taxonomy" id="1619050"/>
    <lineage>
        <taxon>Bacteria</taxon>
        <taxon>Candidatus Magasanikiibacteriota</taxon>
    </lineage>
</organism>
<keyword evidence="5 8" id="KW-0648">Protein biosynthesis</keyword>
<dbReference type="CDD" id="cd00808">
    <property type="entry name" value="GluRS_core"/>
    <property type="match status" value="1"/>
</dbReference>
<dbReference type="GO" id="GO:0008270">
    <property type="term" value="F:zinc ion binding"/>
    <property type="evidence" value="ECO:0007669"/>
    <property type="project" value="InterPro"/>
</dbReference>
<dbReference type="EMBL" id="LCLH01000006">
    <property type="protein sequence ID" value="KKU14126.1"/>
    <property type="molecule type" value="Genomic_DNA"/>
</dbReference>